<dbReference type="InterPro" id="IPR006059">
    <property type="entry name" value="SBP"/>
</dbReference>
<accession>A0A5N8XMU6</accession>
<keyword evidence="3" id="KW-0732">Signal</keyword>
<proteinExistence type="inferred from homology"/>
<dbReference type="EMBL" id="VJZC01000240">
    <property type="protein sequence ID" value="MPY60772.1"/>
    <property type="molecule type" value="Genomic_DNA"/>
</dbReference>
<organism evidence="4 5">
    <name type="scientific">Streptomyces spongiae</name>
    <dbReference type="NCBI Taxonomy" id="565072"/>
    <lineage>
        <taxon>Bacteria</taxon>
        <taxon>Bacillati</taxon>
        <taxon>Actinomycetota</taxon>
        <taxon>Actinomycetes</taxon>
        <taxon>Kitasatosporales</taxon>
        <taxon>Streptomycetaceae</taxon>
        <taxon>Streptomyces</taxon>
    </lineage>
</organism>
<gene>
    <name evidence="4" type="ORF">FNH08_27575</name>
</gene>
<dbReference type="GO" id="GO:0015768">
    <property type="term" value="P:maltose transport"/>
    <property type="evidence" value="ECO:0007669"/>
    <property type="project" value="TreeGrafter"/>
</dbReference>
<evidence type="ECO:0000256" key="2">
    <source>
        <dbReference type="ARBA" id="ARBA00022448"/>
    </source>
</evidence>
<dbReference type="Gene3D" id="3.40.190.10">
    <property type="entry name" value="Periplasmic binding protein-like II"/>
    <property type="match status" value="2"/>
</dbReference>
<dbReference type="GO" id="GO:0055052">
    <property type="term" value="C:ATP-binding cassette (ABC) transporter complex, substrate-binding subunit-containing"/>
    <property type="evidence" value="ECO:0007669"/>
    <property type="project" value="TreeGrafter"/>
</dbReference>
<evidence type="ECO:0000256" key="1">
    <source>
        <dbReference type="ARBA" id="ARBA00008520"/>
    </source>
</evidence>
<dbReference type="SUPFAM" id="SSF53850">
    <property type="entry name" value="Periplasmic binding protein-like II"/>
    <property type="match status" value="1"/>
</dbReference>
<dbReference type="AlphaFoldDB" id="A0A5N8XMU6"/>
<dbReference type="OrthoDB" id="2507686at2"/>
<dbReference type="GO" id="GO:1901982">
    <property type="term" value="F:maltose binding"/>
    <property type="evidence" value="ECO:0007669"/>
    <property type="project" value="TreeGrafter"/>
</dbReference>
<evidence type="ECO:0000313" key="5">
    <source>
        <dbReference type="Proteomes" id="UP000400924"/>
    </source>
</evidence>
<dbReference type="GO" id="GO:0042956">
    <property type="term" value="P:maltodextrin transmembrane transport"/>
    <property type="evidence" value="ECO:0007669"/>
    <property type="project" value="TreeGrafter"/>
</dbReference>
<dbReference type="PANTHER" id="PTHR30061">
    <property type="entry name" value="MALTOSE-BINDING PERIPLASMIC PROTEIN"/>
    <property type="match status" value="1"/>
</dbReference>
<evidence type="ECO:0000313" key="4">
    <source>
        <dbReference type="EMBL" id="MPY60772.1"/>
    </source>
</evidence>
<dbReference type="PANTHER" id="PTHR30061:SF50">
    <property type="entry name" value="MALTOSE_MALTODEXTRIN-BINDING PERIPLASMIC PROTEIN"/>
    <property type="match status" value="1"/>
</dbReference>
<reference evidence="4 5" key="1">
    <citation type="submission" date="2019-07" db="EMBL/GenBank/DDBJ databases">
        <title>New species of Amycolatopsis and Streptomyces.</title>
        <authorList>
            <person name="Duangmal K."/>
            <person name="Teo W.F.A."/>
            <person name="Lipun K."/>
        </authorList>
    </citation>
    <scope>NUCLEOTIDE SEQUENCE [LARGE SCALE GENOMIC DNA]</scope>
    <source>
        <strain evidence="4 5">NBRC 106415</strain>
    </source>
</reference>
<evidence type="ECO:0000256" key="3">
    <source>
        <dbReference type="ARBA" id="ARBA00022729"/>
    </source>
</evidence>
<sequence>MVYTKIPPSRTSDQLVPHVGRTLPVRTSGKAEQDPLVRRRSAVVFLALSLLTACGVLPGDDEQRTVTVWLMKDSASDVFLKRFTKDFERKHTDLRLDIRIQEWTGIGDKVSKALQAHDGTGPDVIEVGNTQVAQYVDEGGLLDLTLESMRDWGMDHWLPGLAEPARFLGHQYGIPWYAANRVVIYRKDLFARAGINKPPKTRDQWLADTEKLDSGQQQGIYLPGQDWYTLAGLIWDEGGELAEESAAGSGRWTGTLDTPAALRAMDFYRRLQALGDGPKDADEDHPPLAGVFAKGNVAQAVAVPGLAQAIVSENPDLKDDLGYFPVPGRTAGKPGAVFTGGSDLVVPERTDDRAGAVAVISALVGAKWDTELAQAMDYVPNKTTLASVVADDAGVAAMAAGAAQGRATPASPQWGAVEANNPIKDYMTAVLTGADPATEAKRASRRLTEALTDDIG</sequence>
<keyword evidence="5" id="KW-1185">Reference proteome</keyword>
<protein>
    <submittedName>
        <fullName evidence="4">Extracellular solute-binding protein</fullName>
    </submittedName>
</protein>
<comment type="caution">
    <text evidence="4">The sequence shown here is derived from an EMBL/GenBank/DDBJ whole genome shotgun (WGS) entry which is preliminary data.</text>
</comment>
<name>A0A5N8XMU6_9ACTN</name>
<comment type="similarity">
    <text evidence="1">Belongs to the bacterial solute-binding protein 1 family.</text>
</comment>
<dbReference type="Pfam" id="PF01547">
    <property type="entry name" value="SBP_bac_1"/>
    <property type="match status" value="1"/>
</dbReference>
<keyword evidence="2" id="KW-0813">Transport</keyword>
<dbReference type="Proteomes" id="UP000400924">
    <property type="component" value="Unassembled WGS sequence"/>
</dbReference>